<reference evidence="1 2" key="1">
    <citation type="journal article" date="2020" name="Nature">
        <title>Six reference-quality genomes reveal evolution of bat adaptations.</title>
        <authorList>
            <person name="Jebb D."/>
            <person name="Huang Z."/>
            <person name="Pippel M."/>
            <person name="Hughes G.M."/>
            <person name="Lavrichenko K."/>
            <person name="Devanna P."/>
            <person name="Winkler S."/>
            <person name="Jermiin L.S."/>
            <person name="Skirmuntt E.C."/>
            <person name="Katzourakis A."/>
            <person name="Burkitt-Gray L."/>
            <person name="Ray D.A."/>
            <person name="Sullivan K.A.M."/>
            <person name="Roscito J.G."/>
            <person name="Kirilenko B.M."/>
            <person name="Davalos L.M."/>
            <person name="Corthals A.P."/>
            <person name="Power M.L."/>
            <person name="Jones G."/>
            <person name="Ransome R.D."/>
            <person name="Dechmann D.K.N."/>
            <person name="Locatelli A.G."/>
            <person name="Puechmaille S.J."/>
            <person name="Fedrigo O."/>
            <person name="Jarvis E.D."/>
            <person name="Hiller M."/>
            <person name="Vernes S.C."/>
            <person name="Myers E.W."/>
            <person name="Teeling E.C."/>
        </authorList>
    </citation>
    <scope>NUCLEOTIDE SEQUENCE [LARGE SCALE GENOMIC DNA]</scope>
    <source>
        <strain evidence="1">MMyoMyo1</strain>
        <tissue evidence="1">Flight muscle</tissue>
    </source>
</reference>
<dbReference type="EMBL" id="JABWUV010000001">
    <property type="protein sequence ID" value="KAF6387347.1"/>
    <property type="molecule type" value="Genomic_DNA"/>
</dbReference>
<organism evidence="1 2">
    <name type="scientific">Myotis myotis</name>
    <name type="common">Greater mouse-eared bat</name>
    <name type="synonym">Vespertilio myotis</name>
    <dbReference type="NCBI Taxonomy" id="51298"/>
    <lineage>
        <taxon>Eukaryota</taxon>
        <taxon>Metazoa</taxon>
        <taxon>Chordata</taxon>
        <taxon>Craniata</taxon>
        <taxon>Vertebrata</taxon>
        <taxon>Euteleostomi</taxon>
        <taxon>Mammalia</taxon>
        <taxon>Eutheria</taxon>
        <taxon>Laurasiatheria</taxon>
        <taxon>Chiroptera</taxon>
        <taxon>Yangochiroptera</taxon>
        <taxon>Vespertilionidae</taxon>
        <taxon>Myotis</taxon>
    </lineage>
</organism>
<gene>
    <name evidence="1" type="ORF">mMyoMyo1_007856</name>
</gene>
<name>A0A7J8ALA2_MYOMY</name>
<evidence type="ECO:0000313" key="2">
    <source>
        <dbReference type="Proteomes" id="UP000527355"/>
    </source>
</evidence>
<evidence type="ECO:0000313" key="1">
    <source>
        <dbReference type="EMBL" id="KAF6387347.1"/>
    </source>
</evidence>
<dbReference type="AlphaFoldDB" id="A0A7J8ALA2"/>
<protein>
    <submittedName>
        <fullName evidence="1">Uncharacterized protein</fullName>
    </submittedName>
</protein>
<sequence>MVDHVSRGARPRRVAGCCHWDMPLVVTENFLFPHAMVLPGTHTCCQCQAPAPITRHSWCEQQLPVLIAPQGFSTSPWLLRGDWGQQRLLTPHTSNSPAHTPCWHQPQLLCAISGASGAAAISVWEQR</sequence>
<keyword evidence="2" id="KW-1185">Reference proteome</keyword>
<comment type="caution">
    <text evidence="1">The sequence shown here is derived from an EMBL/GenBank/DDBJ whole genome shotgun (WGS) entry which is preliminary data.</text>
</comment>
<accession>A0A7J8ALA2</accession>
<dbReference type="Proteomes" id="UP000527355">
    <property type="component" value="Unassembled WGS sequence"/>
</dbReference>
<proteinExistence type="predicted"/>